<feature type="non-terminal residue" evidence="2">
    <location>
        <position position="1"/>
    </location>
</feature>
<organism evidence="2 3">
    <name type="scientific">Iphiclides podalirius</name>
    <name type="common">scarce swallowtail</name>
    <dbReference type="NCBI Taxonomy" id="110791"/>
    <lineage>
        <taxon>Eukaryota</taxon>
        <taxon>Metazoa</taxon>
        <taxon>Ecdysozoa</taxon>
        <taxon>Arthropoda</taxon>
        <taxon>Hexapoda</taxon>
        <taxon>Insecta</taxon>
        <taxon>Pterygota</taxon>
        <taxon>Neoptera</taxon>
        <taxon>Endopterygota</taxon>
        <taxon>Lepidoptera</taxon>
        <taxon>Glossata</taxon>
        <taxon>Ditrysia</taxon>
        <taxon>Papilionoidea</taxon>
        <taxon>Papilionidae</taxon>
        <taxon>Papilioninae</taxon>
        <taxon>Iphiclides</taxon>
    </lineage>
</organism>
<feature type="compositionally biased region" description="Low complexity" evidence="1">
    <location>
        <begin position="145"/>
        <end position="160"/>
    </location>
</feature>
<accession>A0ABN8ITW0</accession>
<evidence type="ECO:0000313" key="2">
    <source>
        <dbReference type="EMBL" id="CAH2063550.1"/>
    </source>
</evidence>
<proteinExistence type="predicted"/>
<sequence length="236" mass="25966">MVSRELTVHLMLSDTGAHGKGRRKDCDVVVTKGCGDLRPRRVRCAAVGEPAAVAHATTTRRNSGYSRVRCRIRAAAFDFVRRVGRPLAARARTASRKVDRLAPPPPPRAARRPRALRGIHVGERGERGVRRKPDKRAHPPPPAPQNLAPPALAPASGPLPLRRSPAKIAADRSVYAVHSVWPPSIHKKARCGRVAARRRGAALPPTRSRTRRQCGMCQRTKRSFRWSVALALPVFH</sequence>
<name>A0ABN8ITW0_9NEOP</name>
<dbReference type="EMBL" id="OW152815">
    <property type="protein sequence ID" value="CAH2063550.1"/>
    <property type="molecule type" value="Genomic_DNA"/>
</dbReference>
<feature type="region of interest" description="Disordered" evidence="1">
    <location>
        <begin position="89"/>
        <end position="160"/>
    </location>
</feature>
<evidence type="ECO:0000313" key="3">
    <source>
        <dbReference type="Proteomes" id="UP000837857"/>
    </source>
</evidence>
<gene>
    <name evidence="2" type="ORF">IPOD504_LOCUS12568</name>
</gene>
<evidence type="ECO:0000256" key="1">
    <source>
        <dbReference type="SAM" id="MobiDB-lite"/>
    </source>
</evidence>
<protein>
    <submittedName>
        <fullName evidence="2">Uncharacterized protein</fullName>
    </submittedName>
</protein>
<dbReference type="Proteomes" id="UP000837857">
    <property type="component" value="Chromosome 3"/>
</dbReference>
<keyword evidence="3" id="KW-1185">Reference proteome</keyword>
<reference evidence="2" key="1">
    <citation type="submission" date="2022-03" db="EMBL/GenBank/DDBJ databases">
        <authorList>
            <person name="Martin H S."/>
        </authorList>
    </citation>
    <scope>NUCLEOTIDE SEQUENCE</scope>
</reference>